<dbReference type="InterPro" id="IPR036259">
    <property type="entry name" value="MFS_trans_sf"/>
</dbReference>
<gene>
    <name evidence="2" type="ORF">CURHAP_LOCUS39573</name>
</gene>
<feature type="transmembrane region" description="Helical" evidence="1">
    <location>
        <begin position="75"/>
        <end position="94"/>
    </location>
</feature>
<dbReference type="AlphaFoldDB" id="A0A6J5V7F7"/>
<dbReference type="GO" id="GO:0015098">
    <property type="term" value="F:molybdate ion transmembrane transporter activity"/>
    <property type="evidence" value="ECO:0007669"/>
    <property type="project" value="InterPro"/>
</dbReference>
<dbReference type="Proteomes" id="UP000507222">
    <property type="component" value="Unassembled WGS sequence"/>
</dbReference>
<feature type="transmembrane region" description="Helical" evidence="1">
    <location>
        <begin position="16"/>
        <end position="34"/>
    </location>
</feature>
<dbReference type="InterPro" id="IPR008509">
    <property type="entry name" value="MOT2/MFSD5"/>
</dbReference>
<dbReference type="SUPFAM" id="SSF103473">
    <property type="entry name" value="MFS general substrate transporter"/>
    <property type="match status" value="1"/>
</dbReference>
<evidence type="ECO:0000256" key="1">
    <source>
        <dbReference type="SAM" id="Phobius"/>
    </source>
</evidence>
<dbReference type="GO" id="GO:0016020">
    <property type="term" value="C:membrane"/>
    <property type="evidence" value="ECO:0007669"/>
    <property type="project" value="InterPro"/>
</dbReference>
<feature type="transmembrane region" description="Helical" evidence="1">
    <location>
        <begin position="198"/>
        <end position="221"/>
    </location>
</feature>
<evidence type="ECO:0008006" key="4">
    <source>
        <dbReference type="Google" id="ProtNLM"/>
    </source>
</evidence>
<dbReference type="Gene3D" id="1.20.1250.20">
    <property type="entry name" value="MFS general substrate transporter like domains"/>
    <property type="match status" value="1"/>
</dbReference>
<sequence>MGVVIESSVWEPNPGLYIFIFFASLFSILAFPYASNKYSSTGSSSSSSSSSKAPSLFDHGISPTASSLRFQRNFLLIYSLASVMEGLWSVFGEFELAYYGLSREQMMFSLCVGFAASLLIGPFLGVLSDLIGPKKVCFLFCILHLFLGLWKRIIDHPSVLVASICLSLAALIFSFSFETWMVVQHEEQGHRQDMLSETFWLMSFFESASLIGSQVLSNWLIGNNVDKNMASHSTAAIFLATIAVVCLLRGWTETPQKVALKEYRASFSTYVFGDKRIWLLVWAQACLHFSVAVFWILWAPTIVADGREVHLGLIYPCFLGSRMLGSTIFPWLISGLSSLRTEDCLVFAFIIMGLVLSITAYDYQEIGVLVTLFCIFHAGLGMIFPSLARLRTMYVPNALRGGMISLSQAPANAAILLFLVQGKYYNNIGNSTIIAFAALGLFTAAGCMHVLKRWGKQPYQNWHKL</sequence>
<keyword evidence="1" id="KW-0812">Transmembrane</keyword>
<proteinExistence type="predicted"/>
<reference evidence="2 3" key="1">
    <citation type="submission" date="2020-05" db="EMBL/GenBank/DDBJ databases">
        <authorList>
            <person name="Campoy J."/>
            <person name="Schneeberger K."/>
            <person name="Spophaly S."/>
        </authorList>
    </citation>
    <scope>NUCLEOTIDE SEQUENCE [LARGE SCALE GENOMIC DNA]</scope>
    <source>
        <strain evidence="2">PruArmRojPasFocal</strain>
    </source>
</reference>
<accession>A0A6J5V7F7</accession>
<dbReference type="Pfam" id="PF05631">
    <property type="entry name" value="MFS_5"/>
    <property type="match status" value="1"/>
</dbReference>
<feature type="transmembrane region" description="Helical" evidence="1">
    <location>
        <begin position="233"/>
        <end position="251"/>
    </location>
</feature>
<feature type="transmembrane region" description="Helical" evidence="1">
    <location>
        <begin position="432"/>
        <end position="451"/>
    </location>
</feature>
<evidence type="ECO:0000313" key="3">
    <source>
        <dbReference type="Proteomes" id="UP000507222"/>
    </source>
</evidence>
<feature type="transmembrane region" description="Helical" evidence="1">
    <location>
        <begin position="159"/>
        <end position="177"/>
    </location>
</feature>
<keyword evidence="1" id="KW-0472">Membrane</keyword>
<evidence type="ECO:0000313" key="2">
    <source>
        <dbReference type="EMBL" id="CAB4284132.1"/>
    </source>
</evidence>
<feature type="transmembrane region" description="Helical" evidence="1">
    <location>
        <begin position="277"/>
        <end position="298"/>
    </location>
</feature>
<feature type="transmembrane region" description="Helical" evidence="1">
    <location>
        <begin position="367"/>
        <end position="387"/>
    </location>
</feature>
<keyword evidence="1" id="KW-1133">Transmembrane helix</keyword>
<organism evidence="2 3">
    <name type="scientific">Prunus armeniaca</name>
    <name type="common">Apricot</name>
    <name type="synonym">Armeniaca vulgaris</name>
    <dbReference type="NCBI Taxonomy" id="36596"/>
    <lineage>
        <taxon>Eukaryota</taxon>
        <taxon>Viridiplantae</taxon>
        <taxon>Streptophyta</taxon>
        <taxon>Embryophyta</taxon>
        <taxon>Tracheophyta</taxon>
        <taxon>Spermatophyta</taxon>
        <taxon>Magnoliopsida</taxon>
        <taxon>eudicotyledons</taxon>
        <taxon>Gunneridae</taxon>
        <taxon>Pentapetalae</taxon>
        <taxon>rosids</taxon>
        <taxon>fabids</taxon>
        <taxon>Rosales</taxon>
        <taxon>Rosaceae</taxon>
        <taxon>Amygdaloideae</taxon>
        <taxon>Amygdaleae</taxon>
        <taxon>Prunus</taxon>
    </lineage>
</organism>
<dbReference type="PANTHER" id="PTHR23516">
    <property type="entry name" value="SAM (S-ADENOSYL METHIONINE) TRANSPORTER"/>
    <property type="match status" value="1"/>
</dbReference>
<feature type="transmembrane region" description="Helical" evidence="1">
    <location>
        <begin position="313"/>
        <end position="332"/>
    </location>
</feature>
<feature type="transmembrane region" description="Helical" evidence="1">
    <location>
        <begin position="106"/>
        <end position="124"/>
    </location>
</feature>
<dbReference type="PANTHER" id="PTHR23516:SF2">
    <property type="entry name" value="MOLYBDATE-ANION TRANSPORTER"/>
    <property type="match status" value="1"/>
</dbReference>
<dbReference type="EMBL" id="CAEKDK010000006">
    <property type="protein sequence ID" value="CAB4284132.1"/>
    <property type="molecule type" value="Genomic_DNA"/>
</dbReference>
<feature type="transmembrane region" description="Helical" evidence="1">
    <location>
        <begin position="399"/>
        <end position="420"/>
    </location>
</feature>
<protein>
    <recommendedName>
        <fullName evidence="4">Major facilitator superfamily (MFS) profile domain-containing protein</fullName>
    </recommendedName>
</protein>
<feature type="transmembrane region" description="Helical" evidence="1">
    <location>
        <begin position="344"/>
        <end position="361"/>
    </location>
</feature>
<name>A0A6J5V7F7_PRUAR</name>